<organism evidence="1 2">
    <name type="scientific">Paenibacillus farraposensis</name>
    <dbReference type="NCBI Taxonomy" id="2807095"/>
    <lineage>
        <taxon>Bacteria</taxon>
        <taxon>Bacillati</taxon>
        <taxon>Bacillota</taxon>
        <taxon>Bacilli</taxon>
        <taxon>Bacillales</taxon>
        <taxon>Paenibacillaceae</taxon>
        <taxon>Paenibacillus</taxon>
    </lineage>
</organism>
<proteinExistence type="predicted"/>
<gene>
    <name evidence="1" type="ORF">ACFQ5D_18035</name>
</gene>
<name>A0ABW4DHM8_9BACL</name>
<evidence type="ECO:0000313" key="1">
    <source>
        <dbReference type="EMBL" id="MFD1463248.1"/>
    </source>
</evidence>
<comment type="caution">
    <text evidence="1">The sequence shown here is derived from an EMBL/GenBank/DDBJ whole genome shotgun (WGS) entry which is preliminary data.</text>
</comment>
<reference evidence="2" key="1">
    <citation type="journal article" date="2019" name="Int. J. Syst. Evol. Microbiol.">
        <title>The Global Catalogue of Microorganisms (GCM) 10K type strain sequencing project: providing services to taxonomists for standard genome sequencing and annotation.</title>
        <authorList>
            <consortium name="The Broad Institute Genomics Platform"/>
            <consortium name="The Broad Institute Genome Sequencing Center for Infectious Disease"/>
            <person name="Wu L."/>
            <person name="Ma J."/>
        </authorList>
    </citation>
    <scope>NUCLEOTIDE SEQUENCE [LARGE SCALE GENOMIC DNA]</scope>
    <source>
        <strain evidence="2">CCM 9147</strain>
    </source>
</reference>
<sequence length="82" mass="9393">MATDYTNRMDAIFETWEYHLYEKLAGADRIVALIQSEGSMFGIPPEARTDYIKRKLVDMIDQIAEKREASDLGKPGRKKKIG</sequence>
<dbReference type="Proteomes" id="UP001597340">
    <property type="component" value="Unassembled WGS sequence"/>
</dbReference>
<dbReference type="EMBL" id="JBHTNZ010000029">
    <property type="protein sequence ID" value="MFD1463248.1"/>
    <property type="molecule type" value="Genomic_DNA"/>
</dbReference>
<evidence type="ECO:0000313" key="2">
    <source>
        <dbReference type="Proteomes" id="UP001597340"/>
    </source>
</evidence>
<protein>
    <submittedName>
        <fullName evidence="1">Uncharacterized protein</fullName>
    </submittedName>
</protein>
<accession>A0ABW4DHM8</accession>
<keyword evidence="2" id="KW-1185">Reference proteome</keyword>
<dbReference type="RefSeq" id="WP_103046793.1">
    <property type="nucleotide sequence ID" value="NZ_JAFFQR010000112.1"/>
</dbReference>